<protein>
    <submittedName>
        <fullName evidence="3">Uncharacterized protein</fullName>
    </submittedName>
</protein>
<feature type="region of interest" description="Disordered" evidence="2">
    <location>
        <begin position="1"/>
        <end position="40"/>
    </location>
</feature>
<dbReference type="EMBL" id="AZBU02000001">
    <property type="protein sequence ID" value="TMS33184.1"/>
    <property type="molecule type" value="Genomic_DNA"/>
</dbReference>
<evidence type="ECO:0000256" key="2">
    <source>
        <dbReference type="SAM" id="MobiDB-lite"/>
    </source>
</evidence>
<keyword evidence="1" id="KW-0175">Coiled coil</keyword>
<name>A0A4U8UJW8_STECR</name>
<evidence type="ECO:0000256" key="1">
    <source>
        <dbReference type="SAM" id="Coils"/>
    </source>
</evidence>
<dbReference type="Proteomes" id="UP000298663">
    <property type="component" value="Unassembled WGS sequence"/>
</dbReference>
<evidence type="ECO:0000313" key="3">
    <source>
        <dbReference type="EMBL" id="TMS33184.1"/>
    </source>
</evidence>
<gene>
    <name evidence="3" type="ORF">L596_000952</name>
</gene>
<feature type="coiled-coil region" evidence="1">
    <location>
        <begin position="94"/>
        <end position="128"/>
    </location>
</feature>
<feature type="compositionally biased region" description="Basic and acidic residues" evidence="2">
    <location>
        <begin position="24"/>
        <end position="37"/>
    </location>
</feature>
<organism evidence="3 4">
    <name type="scientific">Steinernema carpocapsae</name>
    <name type="common">Entomopathogenic nematode</name>
    <dbReference type="NCBI Taxonomy" id="34508"/>
    <lineage>
        <taxon>Eukaryota</taxon>
        <taxon>Metazoa</taxon>
        <taxon>Ecdysozoa</taxon>
        <taxon>Nematoda</taxon>
        <taxon>Chromadorea</taxon>
        <taxon>Rhabditida</taxon>
        <taxon>Tylenchina</taxon>
        <taxon>Panagrolaimomorpha</taxon>
        <taxon>Strongyloidoidea</taxon>
        <taxon>Steinernematidae</taxon>
        <taxon>Steinernema</taxon>
    </lineage>
</organism>
<proteinExistence type="predicted"/>
<evidence type="ECO:0000313" key="4">
    <source>
        <dbReference type="Proteomes" id="UP000298663"/>
    </source>
</evidence>
<comment type="caution">
    <text evidence="3">The sequence shown here is derived from an EMBL/GenBank/DDBJ whole genome shotgun (WGS) entry which is preliminary data.</text>
</comment>
<keyword evidence="4" id="KW-1185">Reference proteome</keyword>
<dbReference type="AlphaFoldDB" id="A0A4U8UJW8"/>
<sequence length="194" mass="21699">MLDNSGITPSLLEKTGASSSSENETLREANERLREEMTNVNGRLDNVEKLIEAIVRSAPAPKPGSPATAYALPQVQKPVVSGTRAQQPIPEHIKVQMRRRIAELEKNLNDVQTKIDTLKAKEQRNQNKAEAPVAPIRKIKKLVVPRPPEPPTPEPTDVERATNNMVSQINVMTKIIEDRIAFCHKYVSEQHFTI</sequence>
<reference evidence="3 4" key="1">
    <citation type="journal article" date="2015" name="Genome Biol.">
        <title>Comparative genomics of Steinernema reveals deeply conserved gene regulatory networks.</title>
        <authorList>
            <person name="Dillman A.R."/>
            <person name="Macchietto M."/>
            <person name="Porter C.F."/>
            <person name="Rogers A."/>
            <person name="Williams B."/>
            <person name="Antoshechkin I."/>
            <person name="Lee M.M."/>
            <person name="Goodwin Z."/>
            <person name="Lu X."/>
            <person name="Lewis E.E."/>
            <person name="Goodrich-Blair H."/>
            <person name="Stock S.P."/>
            <person name="Adams B.J."/>
            <person name="Sternberg P.W."/>
            <person name="Mortazavi A."/>
        </authorList>
    </citation>
    <scope>NUCLEOTIDE SEQUENCE [LARGE SCALE GENOMIC DNA]</scope>
    <source>
        <strain evidence="3 4">ALL</strain>
    </source>
</reference>
<reference evidence="3 4" key="2">
    <citation type="journal article" date="2019" name="G3 (Bethesda)">
        <title>Hybrid Assembly of the Genome of the Entomopathogenic Nematode Steinernema carpocapsae Identifies the X-Chromosome.</title>
        <authorList>
            <person name="Serra L."/>
            <person name="Macchietto M."/>
            <person name="Macias-Munoz A."/>
            <person name="McGill C.J."/>
            <person name="Rodriguez I.M."/>
            <person name="Rodriguez B."/>
            <person name="Murad R."/>
            <person name="Mortazavi A."/>
        </authorList>
    </citation>
    <scope>NUCLEOTIDE SEQUENCE [LARGE SCALE GENOMIC DNA]</scope>
    <source>
        <strain evidence="3 4">ALL</strain>
    </source>
</reference>
<accession>A0A4U8UJW8</accession>